<dbReference type="RefSeq" id="XP_016946093.2">
    <property type="nucleotide sequence ID" value="XM_017090604.4"/>
</dbReference>
<gene>
    <name evidence="3" type="primary">LOC108021802</name>
</gene>
<sequence length="74" mass="8089">MKYTICFFLALTLVLFMGQKSWAAPSADDLAKFGEMERTIKELTSSILAMSGASPGFNAGDRNANNVWPEDLQA</sequence>
<feature type="signal peptide" evidence="1">
    <location>
        <begin position="1"/>
        <end position="23"/>
    </location>
</feature>
<accession>A0AB40A0A4</accession>
<dbReference type="Proteomes" id="UP001652628">
    <property type="component" value="Chromosome X"/>
</dbReference>
<dbReference type="AlphaFoldDB" id="A0AB40A0A4"/>
<evidence type="ECO:0000313" key="2">
    <source>
        <dbReference type="Proteomes" id="UP001652628"/>
    </source>
</evidence>
<reference evidence="3" key="1">
    <citation type="submission" date="2025-08" db="UniProtKB">
        <authorList>
            <consortium name="RefSeq"/>
        </authorList>
    </citation>
    <scope>IDENTIFICATION</scope>
</reference>
<keyword evidence="2" id="KW-1185">Reference proteome</keyword>
<organism evidence="2 3">
    <name type="scientific">Drosophila suzukii</name>
    <name type="common">Spotted-wing drosophila fruit fly</name>
    <dbReference type="NCBI Taxonomy" id="28584"/>
    <lineage>
        <taxon>Eukaryota</taxon>
        <taxon>Metazoa</taxon>
        <taxon>Ecdysozoa</taxon>
        <taxon>Arthropoda</taxon>
        <taxon>Hexapoda</taxon>
        <taxon>Insecta</taxon>
        <taxon>Pterygota</taxon>
        <taxon>Neoptera</taxon>
        <taxon>Endopterygota</taxon>
        <taxon>Diptera</taxon>
        <taxon>Brachycera</taxon>
        <taxon>Muscomorpha</taxon>
        <taxon>Ephydroidea</taxon>
        <taxon>Drosophilidae</taxon>
        <taxon>Drosophila</taxon>
        <taxon>Sophophora</taxon>
    </lineage>
</organism>
<feature type="chain" id="PRO_5047200676" evidence="1">
    <location>
        <begin position="24"/>
        <end position="74"/>
    </location>
</feature>
<name>A0AB40A0A4_DROSZ</name>
<protein>
    <submittedName>
        <fullName evidence="3">Uncharacterized protein</fullName>
    </submittedName>
</protein>
<evidence type="ECO:0000313" key="3">
    <source>
        <dbReference type="RefSeq" id="XP_016946093.2"/>
    </source>
</evidence>
<dbReference type="GeneID" id="108021802"/>
<proteinExistence type="predicted"/>
<keyword evidence="1" id="KW-0732">Signal</keyword>
<evidence type="ECO:0000256" key="1">
    <source>
        <dbReference type="SAM" id="SignalP"/>
    </source>
</evidence>